<dbReference type="EMBL" id="CP128986">
    <property type="protein sequence ID" value="WOC11277.1"/>
    <property type="molecule type" value="Genomic_DNA"/>
</dbReference>
<name>A0AA97GUA3_9ACTN</name>
<organism evidence="1">
    <name type="scientific">Gordonia sp. MP11Mi</name>
    <dbReference type="NCBI Taxonomy" id="3022769"/>
    <lineage>
        <taxon>Bacteria</taxon>
        <taxon>Bacillati</taxon>
        <taxon>Actinomycetota</taxon>
        <taxon>Actinomycetes</taxon>
        <taxon>Mycobacteriales</taxon>
        <taxon>Gordoniaceae</taxon>
        <taxon>Gordonia</taxon>
    </lineage>
</organism>
<sequence length="309" mass="34064">MEPVVAIGVAVALVALIAVWTWSRGVPLALVRTFSPVRAVQQERAARHRRRSAECDRFETSARASGHAVKEGHFSGFETLAVDVWMRRDFTLRHRAVGLGWIPFVPKPEHHETPETTRGRLERAYRLNDEERTVAQAMCADDGGRIAAAAAIVAARIYQFPVWHSGLFDGLYARVDLVAEVTYLASAATEVRGQFTRAEPPTGPMASDVDVVALYVQKSGLLQGRLDALLERLRALDDLRTVVARLQARSDKNDWLDSAGSLDDVDVGADAVADSLYAIDIRDRAKSAEAAAAMRFESDRLPKLFSELE</sequence>
<reference evidence="1" key="1">
    <citation type="submission" date="2023-06" db="EMBL/GenBank/DDBJ databases">
        <title>Gordonia sp. nov. and Pseudochrobactrum sp. nov., two species isolated from the burying beetle Nicrophorus vespilloides.</title>
        <authorList>
            <person name="Poehlein A."/>
            <person name="Guzman J."/>
            <person name="Daniel R."/>
            <person name="Vilcinskas A."/>
        </authorList>
    </citation>
    <scope>NUCLEOTIDE SEQUENCE</scope>
    <source>
        <strain evidence="1">MP11Mi</strain>
    </source>
</reference>
<proteinExistence type="predicted"/>
<evidence type="ECO:0000313" key="1">
    <source>
        <dbReference type="EMBL" id="WOC11277.1"/>
    </source>
</evidence>
<dbReference type="RefSeq" id="WP_420040602.1">
    <property type="nucleotide sequence ID" value="NZ_CP128986.1"/>
</dbReference>
<accession>A0AA97GUA3</accession>
<gene>
    <name evidence="1" type="ORF">MP11Mi_03440</name>
</gene>
<dbReference type="AlphaFoldDB" id="A0AA97GUA3"/>
<protein>
    <submittedName>
        <fullName evidence="1">Uncharacterized protein</fullName>
    </submittedName>
</protein>